<gene>
    <name evidence="1" type="ORF">MA16_Dca026300</name>
</gene>
<protein>
    <submittedName>
        <fullName evidence="1">Uncharacterized protein</fullName>
    </submittedName>
</protein>
<keyword evidence="2" id="KW-1185">Reference proteome</keyword>
<sequence>MEGARPGLPCERNERGSKRDLGFSVWVVRTGEATRLKECRFGWLLTNREATNCGLGFGLGVVNQSRECQRVGDEALGISECKEGFVRTELKKMTG</sequence>
<reference evidence="1 2" key="2">
    <citation type="journal article" date="2017" name="Nature">
        <title>The Apostasia genome and the evolution of orchids.</title>
        <authorList>
            <person name="Zhang G.Q."/>
            <person name="Liu K.W."/>
            <person name="Li Z."/>
            <person name="Lohaus R."/>
            <person name="Hsiao Y.Y."/>
            <person name="Niu S.C."/>
            <person name="Wang J.Y."/>
            <person name="Lin Y.C."/>
            <person name="Xu Q."/>
            <person name="Chen L.J."/>
            <person name="Yoshida K."/>
            <person name="Fujiwara S."/>
            <person name="Wang Z.W."/>
            <person name="Zhang Y.Q."/>
            <person name="Mitsuda N."/>
            <person name="Wang M."/>
            <person name="Liu G.H."/>
            <person name="Pecoraro L."/>
            <person name="Huang H.X."/>
            <person name="Xiao X.J."/>
            <person name="Lin M."/>
            <person name="Wu X.Y."/>
            <person name="Wu W.L."/>
            <person name="Chen Y.Y."/>
            <person name="Chang S.B."/>
            <person name="Sakamoto S."/>
            <person name="Ohme-Takagi M."/>
            <person name="Yagi M."/>
            <person name="Zeng S.J."/>
            <person name="Shen C.Y."/>
            <person name="Yeh C.M."/>
            <person name="Luo Y.B."/>
            <person name="Tsai W.C."/>
            <person name="Van de Peer Y."/>
            <person name="Liu Z.J."/>
        </authorList>
    </citation>
    <scope>NUCLEOTIDE SEQUENCE [LARGE SCALE GENOMIC DNA]</scope>
    <source>
        <tissue evidence="1">The whole plant</tissue>
    </source>
</reference>
<dbReference type="EMBL" id="KZ503445">
    <property type="protein sequence ID" value="PKU64054.1"/>
    <property type="molecule type" value="Genomic_DNA"/>
</dbReference>
<proteinExistence type="predicted"/>
<dbReference type="Proteomes" id="UP000233837">
    <property type="component" value="Unassembled WGS sequence"/>
</dbReference>
<accession>A0A2I0VKW1</accession>
<organism evidence="1 2">
    <name type="scientific">Dendrobium catenatum</name>
    <dbReference type="NCBI Taxonomy" id="906689"/>
    <lineage>
        <taxon>Eukaryota</taxon>
        <taxon>Viridiplantae</taxon>
        <taxon>Streptophyta</taxon>
        <taxon>Embryophyta</taxon>
        <taxon>Tracheophyta</taxon>
        <taxon>Spermatophyta</taxon>
        <taxon>Magnoliopsida</taxon>
        <taxon>Liliopsida</taxon>
        <taxon>Asparagales</taxon>
        <taxon>Orchidaceae</taxon>
        <taxon>Epidendroideae</taxon>
        <taxon>Malaxideae</taxon>
        <taxon>Dendrobiinae</taxon>
        <taxon>Dendrobium</taxon>
    </lineage>
</organism>
<name>A0A2I0VKW1_9ASPA</name>
<evidence type="ECO:0000313" key="2">
    <source>
        <dbReference type="Proteomes" id="UP000233837"/>
    </source>
</evidence>
<reference evidence="1 2" key="1">
    <citation type="journal article" date="2016" name="Sci. Rep.">
        <title>The Dendrobium catenatum Lindl. genome sequence provides insights into polysaccharide synthase, floral development and adaptive evolution.</title>
        <authorList>
            <person name="Zhang G.Q."/>
            <person name="Xu Q."/>
            <person name="Bian C."/>
            <person name="Tsai W.C."/>
            <person name="Yeh C.M."/>
            <person name="Liu K.W."/>
            <person name="Yoshida K."/>
            <person name="Zhang L.S."/>
            <person name="Chang S.B."/>
            <person name="Chen F."/>
            <person name="Shi Y."/>
            <person name="Su Y.Y."/>
            <person name="Zhang Y.Q."/>
            <person name="Chen L.J."/>
            <person name="Yin Y."/>
            <person name="Lin M."/>
            <person name="Huang H."/>
            <person name="Deng H."/>
            <person name="Wang Z.W."/>
            <person name="Zhu S.L."/>
            <person name="Zhao X."/>
            <person name="Deng C."/>
            <person name="Niu S.C."/>
            <person name="Huang J."/>
            <person name="Wang M."/>
            <person name="Liu G.H."/>
            <person name="Yang H.J."/>
            <person name="Xiao X.J."/>
            <person name="Hsiao Y.Y."/>
            <person name="Wu W.L."/>
            <person name="Chen Y.Y."/>
            <person name="Mitsuda N."/>
            <person name="Ohme-Takagi M."/>
            <person name="Luo Y.B."/>
            <person name="Van de Peer Y."/>
            <person name="Liu Z.J."/>
        </authorList>
    </citation>
    <scope>NUCLEOTIDE SEQUENCE [LARGE SCALE GENOMIC DNA]</scope>
    <source>
        <tissue evidence="1">The whole plant</tissue>
    </source>
</reference>
<dbReference type="AlphaFoldDB" id="A0A2I0VKW1"/>
<evidence type="ECO:0000313" key="1">
    <source>
        <dbReference type="EMBL" id="PKU64054.1"/>
    </source>
</evidence>